<organism evidence="1 2">
    <name type="scientific">Candidatus Nomurabacteria bacterium RIFCSPLOWO2_01_FULL_36_16</name>
    <dbReference type="NCBI Taxonomy" id="1801767"/>
    <lineage>
        <taxon>Bacteria</taxon>
        <taxon>Candidatus Nomuraibacteriota</taxon>
    </lineage>
</organism>
<gene>
    <name evidence="1" type="ORF">A3A91_02485</name>
</gene>
<comment type="caution">
    <text evidence="1">The sequence shown here is derived from an EMBL/GenBank/DDBJ whole genome shotgun (WGS) entry which is preliminary data.</text>
</comment>
<accession>A0A1F6WZP2</accession>
<evidence type="ECO:0008006" key="3">
    <source>
        <dbReference type="Google" id="ProtNLM"/>
    </source>
</evidence>
<proteinExistence type="predicted"/>
<dbReference type="AlphaFoldDB" id="A0A1F6WZP2"/>
<evidence type="ECO:0000313" key="2">
    <source>
        <dbReference type="Proteomes" id="UP000177001"/>
    </source>
</evidence>
<protein>
    <recommendedName>
        <fullName evidence="3">Ribbon-helix-helix protein CopG domain-containing protein</fullName>
    </recommendedName>
</protein>
<sequence length="69" mass="7674">MSTISVPLNSKLELSLDYLVKSGVANNRAAVMRKALERLTEEEAVAAVLRAERESTLRGDLKDLVKKFK</sequence>
<name>A0A1F6WZP2_9BACT</name>
<evidence type="ECO:0000313" key="1">
    <source>
        <dbReference type="EMBL" id="OGI87338.1"/>
    </source>
</evidence>
<dbReference type="EMBL" id="MFUR01000003">
    <property type="protein sequence ID" value="OGI87338.1"/>
    <property type="molecule type" value="Genomic_DNA"/>
</dbReference>
<dbReference type="Proteomes" id="UP000177001">
    <property type="component" value="Unassembled WGS sequence"/>
</dbReference>
<reference evidence="1 2" key="1">
    <citation type="journal article" date="2016" name="Nat. Commun.">
        <title>Thousands of microbial genomes shed light on interconnected biogeochemical processes in an aquifer system.</title>
        <authorList>
            <person name="Anantharaman K."/>
            <person name="Brown C.T."/>
            <person name="Hug L.A."/>
            <person name="Sharon I."/>
            <person name="Castelle C.J."/>
            <person name="Probst A.J."/>
            <person name="Thomas B.C."/>
            <person name="Singh A."/>
            <person name="Wilkins M.J."/>
            <person name="Karaoz U."/>
            <person name="Brodie E.L."/>
            <person name="Williams K.H."/>
            <person name="Hubbard S.S."/>
            <person name="Banfield J.F."/>
        </authorList>
    </citation>
    <scope>NUCLEOTIDE SEQUENCE [LARGE SCALE GENOMIC DNA]</scope>
</reference>